<dbReference type="EMBL" id="CP007547">
    <property type="protein sequence ID" value="AIL46757.1"/>
    <property type="molecule type" value="Genomic_DNA"/>
</dbReference>
<dbReference type="Gene3D" id="2.160.20.80">
    <property type="entry name" value="E3 ubiquitin-protein ligase SopA"/>
    <property type="match status" value="1"/>
</dbReference>
<dbReference type="STRING" id="1338011.BD94_2982"/>
<dbReference type="InterPro" id="IPR001646">
    <property type="entry name" value="5peptide_repeat"/>
</dbReference>
<dbReference type="eggNOG" id="COG1357">
    <property type="taxonomic scope" value="Bacteria"/>
</dbReference>
<dbReference type="PANTHER" id="PTHR42999">
    <property type="entry name" value="ANTIBIOTIC RESISTANCE PROTEIN MCBG"/>
    <property type="match status" value="1"/>
</dbReference>
<dbReference type="Pfam" id="PF00805">
    <property type="entry name" value="Pentapeptide"/>
    <property type="match status" value="1"/>
</dbReference>
<dbReference type="RefSeq" id="WP_024565718.1">
    <property type="nucleotide sequence ID" value="NZ_CP007547.1"/>
</dbReference>
<evidence type="ECO:0000313" key="2">
    <source>
        <dbReference type="Proteomes" id="UP000028933"/>
    </source>
</evidence>
<gene>
    <name evidence="1" type="ORF">BD94_2982</name>
</gene>
<evidence type="ECO:0000313" key="1">
    <source>
        <dbReference type="EMBL" id="AIL46757.1"/>
    </source>
</evidence>
<dbReference type="Pfam" id="PF13599">
    <property type="entry name" value="Pentapeptide_4"/>
    <property type="match status" value="1"/>
</dbReference>
<dbReference type="PANTHER" id="PTHR42999:SF1">
    <property type="entry name" value="PENTAPEPTIDE REPEAT-CONTAINING PROTEIN"/>
    <property type="match status" value="1"/>
</dbReference>
<organism evidence="1 2">
    <name type="scientific">Elizabethkingia anophelis NUHP1</name>
    <dbReference type="NCBI Taxonomy" id="1338011"/>
    <lineage>
        <taxon>Bacteria</taxon>
        <taxon>Pseudomonadati</taxon>
        <taxon>Bacteroidota</taxon>
        <taxon>Flavobacteriia</taxon>
        <taxon>Flavobacteriales</taxon>
        <taxon>Weeksellaceae</taxon>
        <taxon>Elizabethkingia</taxon>
    </lineage>
</organism>
<dbReference type="HOGENOM" id="CLU_033401_5_3_10"/>
<accession>A0A077EH49</accession>
<dbReference type="InterPro" id="IPR052949">
    <property type="entry name" value="PA_immunity-related"/>
</dbReference>
<reference evidence="1 2" key="1">
    <citation type="journal article" date="2013" name="Lancet">
        <title>First case of E anophelis outbreak in an intensive-care unit.</title>
        <authorList>
            <person name="Teo J."/>
            <person name="Tan S.Y."/>
            <person name="Tay M."/>
            <person name="Ding Y."/>
            <person name="Kjelleberg S."/>
            <person name="Givskov M."/>
            <person name="Lin R.T."/>
            <person name="Yang L."/>
        </authorList>
    </citation>
    <scope>NUCLEOTIDE SEQUENCE [LARGE SCALE GENOMIC DNA]</scope>
    <source>
        <strain evidence="1 2">NUHP1</strain>
    </source>
</reference>
<name>A0A077EH49_9FLAO</name>
<dbReference type="KEGG" id="eao:BD94_2982"/>
<dbReference type="AlphaFoldDB" id="A0A077EH49"/>
<protein>
    <submittedName>
        <fullName evidence="1">MCBG-like protein</fullName>
    </submittedName>
</protein>
<proteinExistence type="predicted"/>
<sequence>MSVYELDKTFDKINFKETPLPKGDYEFCSFNNCDFSEVDLFSVSFTECQFVNCNFSLTKFGRTSFRDVKFNDCKLMGLHFENCNPFGLSFCFEDCQILHSSFYQQNIAKTLFKNCRIIETDFSDVNLSYVVFDNSDLSGSVFSGSILERTDFRTAKYFSVDLLRNKVKKAKFSAHNLVGLLDNYDLEIDS</sequence>
<dbReference type="SUPFAM" id="SSF141571">
    <property type="entry name" value="Pentapeptide repeat-like"/>
    <property type="match status" value="1"/>
</dbReference>
<dbReference type="Proteomes" id="UP000028933">
    <property type="component" value="Chromosome"/>
</dbReference>